<dbReference type="GO" id="GO:0071479">
    <property type="term" value="P:cellular response to ionizing radiation"/>
    <property type="evidence" value="ECO:0007669"/>
    <property type="project" value="TreeGrafter"/>
</dbReference>
<proteinExistence type="inferred from homology"/>
<comment type="similarity">
    <text evidence="1 2">Belongs to the rad9 family.</text>
</comment>
<evidence type="ECO:0000313" key="5">
    <source>
        <dbReference type="Proteomes" id="UP000240883"/>
    </source>
</evidence>
<feature type="compositionally biased region" description="Polar residues" evidence="3">
    <location>
        <begin position="300"/>
        <end position="313"/>
    </location>
</feature>
<dbReference type="STRING" id="1448308.A0A2T2NMY2"/>
<dbReference type="Proteomes" id="UP000240883">
    <property type="component" value="Unassembled WGS sequence"/>
</dbReference>
<evidence type="ECO:0000256" key="3">
    <source>
        <dbReference type="SAM" id="MobiDB-lite"/>
    </source>
</evidence>
<feature type="region of interest" description="Disordered" evidence="3">
    <location>
        <begin position="287"/>
        <end position="428"/>
    </location>
</feature>
<evidence type="ECO:0000256" key="2">
    <source>
        <dbReference type="PIRNR" id="PIRNR009303"/>
    </source>
</evidence>
<keyword evidence="5" id="KW-1185">Reference proteome</keyword>
<comment type="function">
    <text evidence="2">Acts in DNA repair and mutagenesis. Involved in promoting resistance to ionizing radiation and UV light, as well as regulating cell cycle progression after irradiation.</text>
</comment>
<dbReference type="SUPFAM" id="SSF55979">
    <property type="entry name" value="DNA clamp"/>
    <property type="match status" value="1"/>
</dbReference>
<dbReference type="Gene3D" id="3.70.10.10">
    <property type="match status" value="1"/>
</dbReference>
<dbReference type="PANTHER" id="PTHR15237:SF0">
    <property type="entry name" value="CELL CYCLE CHECKPOINT CONTROL PROTEIN"/>
    <property type="match status" value="1"/>
</dbReference>
<dbReference type="EMBL" id="KZ678135">
    <property type="protein sequence ID" value="PSN66792.1"/>
    <property type="molecule type" value="Genomic_DNA"/>
</dbReference>
<dbReference type="InterPro" id="IPR046938">
    <property type="entry name" value="DNA_clamp_sf"/>
</dbReference>
<dbReference type="PIRSF" id="PIRSF009303">
    <property type="entry name" value="Cell_cycle_RAD9"/>
    <property type="match status" value="1"/>
</dbReference>
<dbReference type="GO" id="GO:0006281">
    <property type="term" value="P:DNA repair"/>
    <property type="evidence" value="ECO:0007669"/>
    <property type="project" value="UniProtKB-UniRule"/>
</dbReference>
<organism evidence="4 5">
    <name type="scientific">Corynespora cassiicola Philippines</name>
    <dbReference type="NCBI Taxonomy" id="1448308"/>
    <lineage>
        <taxon>Eukaryota</taxon>
        <taxon>Fungi</taxon>
        <taxon>Dikarya</taxon>
        <taxon>Ascomycota</taxon>
        <taxon>Pezizomycotina</taxon>
        <taxon>Dothideomycetes</taxon>
        <taxon>Pleosporomycetidae</taxon>
        <taxon>Pleosporales</taxon>
        <taxon>Corynesporascaceae</taxon>
        <taxon>Corynespora</taxon>
    </lineage>
</organism>
<dbReference type="GO" id="GO:0030896">
    <property type="term" value="C:checkpoint clamp complex"/>
    <property type="evidence" value="ECO:0007669"/>
    <property type="project" value="UniProtKB-UniRule"/>
</dbReference>
<evidence type="ECO:0000313" key="4">
    <source>
        <dbReference type="EMBL" id="PSN66792.1"/>
    </source>
</evidence>
<feature type="compositionally biased region" description="Acidic residues" evidence="3">
    <location>
        <begin position="372"/>
        <end position="381"/>
    </location>
</feature>
<feature type="compositionally biased region" description="Basic residues" evidence="3">
    <location>
        <begin position="332"/>
        <end position="341"/>
    </location>
</feature>
<dbReference type="InterPro" id="IPR026584">
    <property type="entry name" value="Rad9"/>
</dbReference>
<dbReference type="OrthoDB" id="60092at2759"/>
<dbReference type="InterPro" id="IPR007268">
    <property type="entry name" value="Rad9/Ddc1"/>
</dbReference>
<dbReference type="Pfam" id="PF04139">
    <property type="entry name" value="Rad9"/>
    <property type="match status" value="1"/>
</dbReference>
<sequence length="428" mass="47835">MVVLNFTLTPEAASRVHDLLVCLAKFSDTVAIEARRERFTFTALNSSKSAYAALTLDGKHFFSSYECIPSHGGPDGRFTCSMYTKALLSVFKGRLHDPLGRDGAIDRCEVSLQDRPEQAQCRFIVKMVCNQGVIKTYKLTYEAVEVMHALFDRNVAKNRWSIHASAMKEYIEYFGTKTEMLDVFSGEDGKAVFKSYTEKISNGKEILKHPLVTAVAVNTSDFDEFDVQPGLHIIISVKDFKAIVLHADTLKTSIKAFYSQPTRPLQFSYGCDGLLCEFTLMTSGDYTAAPTPTPAPQVPSKPSSRAQSVSTEQSENRSMRSDMPPPTEPASRKRTTRRNPGSRKDTSPRPAQPDVESLFVGQDEADARWDPTDYDQEEETLGWDASVEHDTATFPTFRDSDSFSRNNTAEDNEVLPPTQRVSQIKGLW</sequence>
<dbReference type="AlphaFoldDB" id="A0A2T2NMY2"/>
<accession>A0A2T2NMY2</accession>
<protein>
    <recommendedName>
        <fullName evidence="2">DNA repair protein rad9</fullName>
    </recommendedName>
</protein>
<keyword evidence="2" id="KW-0227">DNA damage</keyword>
<evidence type="ECO:0000256" key="1">
    <source>
        <dbReference type="ARBA" id="ARBA00008494"/>
    </source>
</evidence>
<name>A0A2T2NMY2_CORCC</name>
<dbReference type="PANTHER" id="PTHR15237">
    <property type="entry name" value="DNA REPAIR PROTEIN RAD9"/>
    <property type="match status" value="1"/>
</dbReference>
<dbReference type="GO" id="GO:0031573">
    <property type="term" value="P:mitotic intra-S DNA damage checkpoint signaling"/>
    <property type="evidence" value="ECO:0007669"/>
    <property type="project" value="TreeGrafter"/>
</dbReference>
<reference evidence="4 5" key="1">
    <citation type="journal article" date="2018" name="Front. Microbiol.">
        <title>Genome-Wide Analysis of Corynespora cassiicola Leaf Fall Disease Putative Effectors.</title>
        <authorList>
            <person name="Lopez D."/>
            <person name="Ribeiro S."/>
            <person name="Label P."/>
            <person name="Fumanal B."/>
            <person name="Venisse J.S."/>
            <person name="Kohler A."/>
            <person name="de Oliveira R.R."/>
            <person name="Labutti K."/>
            <person name="Lipzen A."/>
            <person name="Lail K."/>
            <person name="Bauer D."/>
            <person name="Ohm R.A."/>
            <person name="Barry K.W."/>
            <person name="Spatafora J."/>
            <person name="Grigoriev I.V."/>
            <person name="Martin F.M."/>
            <person name="Pujade-Renaud V."/>
        </authorList>
    </citation>
    <scope>NUCLEOTIDE SEQUENCE [LARGE SCALE GENOMIC DNA]</scope>
    <source>
        <strain evidence="4 5">Philippines</strain>
    </source>
</reference>
<gene>
    <name evidence="4" type="ORF">BS50DRAFT_494685</name>
</gene>
<dbReference type="GO" id="GO:0000076">
    <property type="term" value="P:DNA replication checkpoint signaling"/>
    <property type="evidence" value="ECO:0007669"/>
    <property type="project" value="TreeGrafter"/>
</dbReference>